<dbReference type="Proteomes" id="UP000295252">
    <property type="component" value="Unassembled WGS sequence"/>
</dbReference>
<reference evidence="3" key="1">
    <citation type="journal article" date="2014" name="Science">
        <title>The coffee genome provides insight into the convergent evolution of caffeine biosynthesis.</title>
        <authorList>
            <person name="Denoeud F."/>
            <person name="Carretero-Paulet L."/>
            <person name="Dereeper A."/>
            <person name="Droc G."/>
            <person name="Guyot R."/>
            <person name="Pietrella M."/>
            <person name="Zheng C."/>
            <person name="Alberti A."/>
            <person name="Anthony F."/>
            <person name="Aprea G."/>
            <person name="Aury J.M."/>
            <person name="Bento P."/>
            <person name="Bernard M."/>
            <person name="Bocs S."/>
            <person name="Campa C."/>
            <person name="Cenci A."/>
            <person name="Combes M.C."/>
            <person name="Crouzillat D."/>
            <person name="Da Silva C."/>
            <person name="Daddiego L."/>
            <person name="De Bellis F."/>
            <person name="Dussert S."/>
            <person name="Garsmeur O."/>
            <person name="Gayraud T."/>
            <person name="Guignon V."/>
            <person name="Jahn K."/>
            <person name="Jamilloux V."/>
            <person name="Joet T."/>
            <person name="Labadie K."/>
            <person name="Lan T."/>
            <person name="Leclercq J."/>
            <person name="Lepelley M."/>
            <person name="Leroy T."/>
            <person name="Li L.T."/>
            <person name="Librado P."/>
            <person name="Lopez L."/>
            <person name="Munoz A."/>
            <person name="Noel B."/>
            <person name="Pallavicini A."/>
            <person name="Perrotta G."/>
            <person name="Poncet V."/>
            <person name="Pot D."/>
            <person name="Priyono X."/>
            <person name="Rigoreau M."/>
            <person name="Rouard M."/>
            <person name="Rozas J."/>
            <person name="Tranchant-Dubreuil C."/>
            <person name="VanBuren R."/>
            <person name="Zhang Q."/>
            <person name="Andrade A.C."/>
            <person name="Argout X."/>
            <person name="Bertrand B."/>
            <person name="de Kochko A."/>
            <person name="Graziosi G."/>
            <person name="Henry R.J."/>
            <person name="Jayarama X."/>
            <person name="Ming R."/>
            <person name="Nagai C."/>
            <person name="Rounsley S."/>
            <person name="Sankoff D."/>
            <person name="Giuliano G."/>
            <person name="Albert V.A."/>
            <person name="Wincker P."/>
            <person name="Lashermes P."/>
        </authorList>
    </citation>
    <scope>NUCLEOTIDE SEQUENCE [LARGE SCALE GENOMIC DNA]</scope>
    <source>
        <strain evidence="3">cv. DH200-94</strain>
    </source>
</reference>
<proteinExistence type="predicted"/>
<keyword evidence="3" id="KW-1185">Reference proteome</keyword>
<name>A0A068VER9_COFCA</name>
<dbReference type="EMBL" id="HG739512">
    <property type="protein sequence ID" value="CDP19320.1"/>
    <property type="molecule type" value="Genomic_DNA"/>
</dbReference>
<organism evidence="2 3">
    <name type="scientific">Coffea canephora</name>
    <name type="common">Robusta coffee</name>
    <dbReference type="NCBI Taxonomy" id="49390"/>
    <lineage>
        <taxon>Eukaryota</taxon>
        <taxon>Viridiplantae</taxon>
        <taxon>Streptophyta</taxon>
        <taxon>Embryophyta</taxon>
        <taxon>Tracheophyta</taxon>
        <taxon>Spermatophyta</taxon>
        <taxon>Magnoliopsida</taxon>
        <taxon>eudicotyledons</taxon>
        <taxon>Gunneridae</taxon>
        <taxon>Pentapetalae</taxon>
        <taxon>asterids</taxon>
        <taxon>lamiids</taxon>
        <taxon>Gentianales</taxon>
        <taxon>Rubiaceae</taxon>
        <taxon>Ixoroideae</taxon>
        <taxon>Gardenieae complex</taxon>
        <taxon>Bertiereae - Coffeeae clade</taxon>
        <taxon>Coffeeae</taxon>
        <taxon>Coffea</taxon>
    </lineage>
</organism>
<accession>A0A068VER9</accession>
<gene>
    <name evidence="2" type="ORF">GSCOC_T00011512001</name>
</gene>
<feature type="compositionally biased region" description="Polar residues" evidence="1">
    <location>
        <begin position="1"/>
        <end position="13"/>
    </location>
</feature>
<protein>
    <submittedName>
        <fullName evidence="2">DH200=94 genomic scaffold, scaffold_428</fullName>
    </submittedName>
</protein>
<dbReference type="Gramene" id="CDP19320">
    <property type="protein sequence ID" value="CDP19320"/>
    <property type="gene ID" value="GSCOC_T00011512001"/>
</dbReference>
<evidence type="ECO:0000313" key="3">
    <source>
        <dbReference type="Proteomes" id="UP000295252"/>
    </source>
</evidence>
<sequence>MGSKDTLVTQERTISNRKEVPKKDQNQNETHHLCSAQTPAIIIYIIVCPTSTTKRICIWDFVEEEGGREGPAGKSCSCSTVDWVTHKSQLLRVSVLALWWLASMKLSQSHCWRELWTLSKSTRSKKKVSM</sequence>
<evidence type="ECO:0000313" key="2">
    <source>
        <dbReference type="EMBL" id="CDP19320.1"/>
    </source>
</evidence>
<feature type="region of interest" description="Disordered" evidence="1">
    <location>
        <begin position="1"/>
        <end position="30"/>
    </location>
</feature>
<dbReference type="AlphaFoldDB" id="A0A068VER9"/>
<evidence type="ECO:0000256" key="1">
    <source>
        <dbReference type="SAM" id="MobiDB-lite"/>
    </source>
</evidence>
<feature type="compositionally biased region" description="Basic and acidic residues" evidence="1">
    <location>
        <begin position="14"/>
        <end position="30"/>
    </location>
</feature>
<dbReference type="InParanoid" id="A0A068VER9"/>